<evidence type="ECO:0000256" key="9">
    <source>
        <dbReference type="HAMAP-Rule" id="MF_00161"/>
    </source>
</evidence>
<dbReference type="Pfam" id="PF01252">
    <property type="entry name" value="Peptidase_A8"/>
    <property type="match status" value="1"/>
</dbReference>
<comment type="similarity">
    <text evidence="1 9 10">Belongs to the peptidase A8 family.</text>
</comment>
<dbReference type="PANTHER" id="PTHR33695">
    <property type="entry name" value="LIPOPROTEIN SIGNAL PEPTIDASE"/>
    <property type="match status" value="1"/>
</dbReference>
<keyword evidence="7 9" id="KW-1133">Transmembrane helix</keyword>
<dbReference type="PRINTS" id="PR00781">
    <property type="entry name" value="LIPOSIGPTASE"/>
</dbReference>
<keyword evidence="4 9" id="KW-0812">Transmembrane</keyword>
<dbReference type="PANTHER" id="PTHR33695:SF1">
    <property type="entry name" value="LIPOPROTEIN SIGNAL PEPTIDASE"/>
    <property type="match status" value="1"/>
</dbReference>
<evidence type="ECO:0000256" key="1">
    <source>
        <dbReference type="ARBA" id="ARBA00006139"/>
    </source>
</evidence>
<dbReference type="EMBL" id="FQTU01000018">
    <property type="protein sequence ID" value="SHF19217.1"/>
    <property type="molecule type" value="Genomic_DNA"/>
</dbReference>
<comment type="function">
    <text evidence="9">This protein specifically catalyzes the removal of signal peptides from prolipoproteins.</text>
</comment>
<reference evidence="11 12" key="1">
    <citation type="submission" date="2016-11" db="EMBL/GenBank/DDBJ databases">
        <authorList>
            <person name="Jaros S."/>
            <person name="Januszkiewicz K."/>
            <person name="Wedrychowicz H."/>
        </authorList>
    </citation>
    <scope>NUCLEOTIDE SEQUENCE [LARGE SCALE GENOMIC DNA]</scope>
    <source>
        <strain evidence="11 12">DSM 14828</strain>
    </source>
</reference>
<evidence type="ECO:0000256" key="10">
    <source>
        <dbReference type="RuleBase" id="RU004181"/>
    </source>
</evidence>
<dbReference type="STRING" id="1120975.SAMN02746064_02092"/>
<evidence type="ECO:0000256" key="2">
    <source>
        <dbReference type="ARBA" id="ARBA00022475"/>
    </source>
</evidence>
<comment type="caution">
    <text evidence="9">Lacks conserved residue(s) required for the propagation of feature annotation.</text>
</comment>
<feature type="active site" evidence="9">
    <location>
        <position position="132"/>
    </location>
</feature>
<dbReference type="GO" id="GO:0004190">
    <property type="term" value="F:aspartic-type endopeptidase activity"/>
    <property type="evidence" value="ECO:0007669"/>
    <property type="project" value="UniProtKB-UniRule"/>
</dbReference>
<dbReference type="RefSeq" id="WP_073271817.1">
    <property type="nucleotide sequence ID" value="NZ_FQTU01000018.1"/>
</dbReference>
<dbReference type="GO" id="GO:0005886">
    <property type="term" value="C:plasma membrane"/>
    <property type="evidence" value="ECO:0007669"/>
    <property type="project" value="UniProtKB-SubCell"/>
</dbReference>
<name>A0A1M4ZN41_9FIRM</name>
<keyword evidence="8 9" id="KW-0472">Membrane</keyword>
<evidence type="ECO:0000313" key="12">
    <source>
        <dbReference type="Proteomes" id="UP000184251"/>
    </source>
</evidence>
<evidence type="ECO:0000256" key="7">
    <source>
        <dbReference type="ARBA" id="ARBA00022989"/>
    </source>
</evidence>
<dbReference type="UniPathway" id="UPA00665"/>
<keyword evidence="5 9" id="KW-0064">Aspartyl protease</keyword>
<comment type="pathway">
    <text evidence="9">Protein modification; lipoprotein biosynthesis (signal peptide cleavage).</text>
</comment>
<proteinExistence type="inferred from homology"/>
<gene>
    <name evidence="9" type="primary">lspA</name>
    <name evidence="11" type="ORF">SAMN02746064_02092</name>
</gene>
<comment type="catalytic activity">
    <reaction evidence="9">
        <text>Release of signal peptides from bacterial membrane prolipoproteins. Hydrolyzes -Xaa-Yaa-Zaa-|-(S,diacylglyceryl)Cys-, in which Xaa is hydrophobic (preferably Leu), and Yaa (Ala or Ser) and Zaa (Gly or Ala) have small, neutral side chains.</text>
        <dbReference type="EC" id="3.4.23.36"/>
    </reaction>
</comment>
<evidence type="ECO:0000256" key="6">
    <source>
        <dbReference type="ARBA" id="ARBA00022801"/>
    </source>
</evidence>
<accession>A0A1M4ZN41</accession>
<keyword evidence="6 9" id="KW-0378">Hydrolase</keyword>
<dbReference type="NCBIfam" id="TIGR00077">
    <property type="entry name" value="lspA"/>
    <property type="match status" value="1"/>
</dbReference>
<dbReference type="GO" id="GO:0006508">
    <property type="term" value="P:proteolysis"/>
    <property type="evidence" value="ECO:0007669"/>
    <property type="project" value="UniProtKB-KW"/>
</dbReference>
<dbReference type="InterPro" id="IPR001872">
    <property type="entry name" value="Peptidase_A8"/>
</dbReference>
<feature type="transmembrane region" description="Helical" evidence="9">
    <location>
        <begin position="63"/>
        <end position="82"/>
    </location>
</feature>
<feature type="active site" evidence="9">
    <location>
        <position position="116"/>
    </location>
</feature>
<dbReference type="AlphaFoldDB" id="A0A1M4ZN41"/>
<protein>
    <recommendedName>
        <fullName evidence="9">Lipoprotein signal peptidase</fullName>
        <ecNumber evidence="9">3.4.23.36</ecNumber>
    </recommendedName>
    <alternativeName>
        <fullName evidence="9">Prolipoprotein signal peptidase</fullName>
    </alternativeName>
    <alternativeName>
        <fullName evidence="9">Signal peptidase II</fullName>
        <shortName evidence="9">SPase II</shortName>
    </alternativeName>
</protein>
<sequence>MDKLLLCLMLIFTGVLIDLFTKRVANEKLIMNYPVKITKRIYFVLLHNKGAAYGLLKGRKSLLRMLSTLSIMFLLGIFFFALKAGYSYDFMISLSLVISGALGNYLERMTSGYVTDFLYIKFKKFPVFNLADIYIVAGTILVFINA</sequence>
<evidence type="ECO:0000313" key="11">
    <source>
        <dbReference type="EMBL" id="SHF19217.1"/>
    </source>
</evidence>
<organism evidence="11 12">
    <name type="scientific">Alkalibacter saccharofermentans DSM 14828</name>
    <dbReference type="NCBI Taxonomy" id="1120975"/>
    <lineage>
        <taxon>Bacteria</taxon>
        <taxon>Bacillati</taxon>
        <taxon>Bacillota</taxon>
        <taxon>Clostridia</taxon>
        <taxon>Eubacteriales</taxon>
        <taxon>Eubacteriaceae</taxon>
        <taxon>Alkalibacter</taxon>
    </lineage>
</organism>
<keyword evidence="3 9" id="KW-0645">Protease</keyword>
<feature type="transmembrane region" description="Helical" evidence="9">
    <location>
        <begin position="127"/>
        <end position="144"/>
    </location>
</feature>
<dbReference type="EC" id="3.4.23.36" evidence="9"/>
<evidence type="ECO:0000256" key="4">
    <source>
        <dbReference type="ARBA" id="ARBA00022692"/>
    </source>
</evidence>
<feature type="transmembrane region" description="Helical" evidence="9">
    <location>
        <begin position="88"/>
        <end position="106"/>
    </location>
</feature>
<keyword evidence="2 9" id="KW-1003">Cell membrane</keyword>
<dbReference type="Proteomes" id="UP000184251">
    <property type="component" value="Unassembled WGS sequence"/>
</dbReference>
<evidence type="ECO:0000256" key="5">
    <source>
        <dbReference type="ARBA" id="ARBA00022750"/>
    </source>
</evidence>
<evidence type="ECO:0000256" key="3">
    <source>
        <dbReference type="ARBA" id="ARBA00022670"/>
    </source>
</evidence>
<dbReference type="HAMAP" id="MF_00161">
    <property type="entry name" value="LspA"/>
    <property type="match status" value="1"/>
</dbReference>
<dbReference type="OrthoDB" id="9810259at2"/>
<evidence type="ECO:0000256" key="8">
    <source>
        <dbReference type="ARBA" id="ARBA00023136"/>
    </source>
</evidence>
<keyword evidence="12" id="KW-1185">Reference proteome</keyword>
<comment type="subcellular location">
    <subcellularLocation>
        <location evidence="9">Cell membrane</location>
        <topology evidence="9">Multi-pass membrane protein</topology>
    </subcellularLocation>
</comment>